<reference evidence="2" key="1">
    <citation type="submission" date="2021-02" db="EMBL/GenBank/DDBJ databases">
        <authorList>
            <person name="Nowell W R."/>
        </authorList>
    </citation>
    <scope>NUCLEOTIDE SEQUENCE</scope>
</reference>
<evidence type="ECO:0000313" key="2">
    <source>
        <dbReference type="EMBL" id="CAF0784502.1"/>
    </source>
</evidence>
<evidence type="ECO:0000256" key="1">
    <source>
        <dbReference type="SAM" id="MobiDB-lite"/>
    </source>
</evidence>
<protein>
    <submittedName>
        <fullName evidence="2">Uncharacterized protein</fullName>
    </submittedName>
</protein>
<dbReference type="Proteomes" id="UP000663852">
    <property type="component" value="Unassembled WGS sequence"/>
</dbReference>
<evidence type="ECO:0000313" key="5">
    <source>
        <dbReference type="Proteomes" id="UP000663852"/>
    </source>
</evidence>
<dbReference type="OrthoDB" id="10044557at2759"/>
<evidence type="ECO:0000313" key="4">
    <source>
        <dbReference type="Proteomes" id="UP000663828"/>
    </source>
</evidence>
<comment type="caution">
    <text evidence="2">The sequence shown here is derived from an EMBL/GenBank/DDBJ whole genome shotgun (WGS) entry which is preliminary data.</text>
</comment>
<name>A0A813RMA3_ADIRI</name>
<dbReference type="Proteomes" id="UP000663828">
    <property type="component" value="Unassembled WGS sequence"/>
</dbReference>
<keyword evidence="4" id="KW-1185">Reference proteome</keyword>
<feature type="region of interest" description="Disordered" evidence="1">
    <location>
        <begin position="1"/>
        <end position="27"/>
    </location>
</feature>
<accession>A0A813RMA3</accession>
<sequence>MKTSSIKRSSSEDITQSSASVEYKHRTSSIPVCFRRSSVEKKLSNPSMPFDRSKHVKYRKEKRNSAQNQNYCENNDKVHPVNRFFNSYINKHFQHVSVNHKNIQCNVEDLCHQHEISSRTTLIIQLPRRFIKSLINQQNKSIIPKLKVHLSSELLHKLFRSMNTNTCPSQGDKFAIQSQLGTIAASIHREVLDEHQESKVIQAKAEVKSCEKNRLTVVRHIARTKANDHERAKHRHQRRKKDTFTDLAVHHVRRSIPREAQERI</sequence>
<evidence type="ECO:0000313" key="3">
    <source>
        <dbReference type="EMBL" id="CAF1363422.1"/>
    </source>
</evidence>
<dbReference type="EMBL" id="CAJNOJ010000010">
    <property type="protein sequence ID" value="CAF0784502.1"/>
    <property type="molecule type" value="Genomic_DNA"/>
</dbReference>
<organism evidence="2 5">
    <name type="scientific">Adineta ricciae</name>
    <name type="common">Rotifer</name>
    <dbReference type="NCBI Taxonomy" id="249248"/>
    <lineage>
        <taxon>Eukaryota</taxon>
        <taxon>Metazoa</taxon>
        <taxon>Spiralia</taxon>
        <taxon>Gnathifera</taxon>
        <taxon>Rotifera</taxon>
        <taxon>Eurotatoria</taxon>
        <taxon>Bdelloidea</taxon>
        <taxon>Adinetida</taxon>
        <taxon>Adinetidae</taxon>
        <taxon>Adineta</taxon>
    </lineage>
</organism>
<feature type="region of interest" description="Disordered" evidence="1">
    <location>
        <begin position="43"/>
        <end position="73"/>
    </location>
</feature>
<dbReference type="EMBL" id="CAJNOR010002975">
    <property type="protein sequence ID" value="CAF1363422.1"/>
    <property type="molecule type" value="Genomic_DNA"/>
</dbReference>
<gene>
    <name evidence="2" type="ORF">EDS130_LOCUS4016</name>
    <name evidence="3" type="ORF">XAT740_LOCUS32143</name>
</gene>
<dbReference type="AlphaFoldDB" id="A0A813RMA3"/>
<feature type="compositionally biased region" description="Polar residues" evidence="1">
    <location>
        <begin position="1"/>
        <end position="20"/>
    </location>
</feature>
<proteinExistence type="predicted"/>